<evidence type="ECO:0000259" key="3">
    <source>
        <dbReference type="PROSITE" id="PS51464"/>
    </source>
</evidence>
<dbReference type="AlphaFoldDB" id="A0A2T0REG2"/>
<evidence type="ECO:0000313" key="4">
    <source>
        <dbReference type="EMBL" id="PRY19521.1"/>
    </source>
</evidence>
<sequence length="340" mass="36132">MSGEVTWSELTSQPDAQRALIARLLSGALKLPVSLDDFDEILLLGSGTSYYLALALADWMRRRGRAARAVPSCEVLLDPWETRESDTRRLAIGLSRSGKSSELILAEKKLSDAGFVTLGVSCTEGSDLLRVSDHGLHLPEGYEDGLVMLRSFTSMLVAVQWLSGTAEDHKALAQLPEQGAALLANQADAITKAANAREFNRFVFLASGPDYPLALEAALKIQEMSISTSEAYHSLDYRHGPKACADDKTAVVIFALSDREHGLSLARDVKDLGAAVIVVGQDAAAYADVADLTVAGSGVLSAGQAAALSILPAQIFAFATAMRLGCEPNAPTNLSKVVVF</sequence>
<keyword evidence="2" id="KW-0677">Repeat</keyword>
<keyword evidence="1 4" id="KW-0032">Aminotransferase</keyword>
<gene>
    <name evidence="4" type="ORF">CLV78_12110</name>
</gene>
<organism evidence="4 5">
    <name type="scientific">Aliiruegeria haliotis</name>
    <dbReference type="NCBI Taxonomy" id="1280846"/>
    <lineage>
        <taxon>Bacteria</taxon>
        <taxon>Pseudomonadati</taxon>
        <taxon>Pseudomonadota</taxon>
        <taxon>Alphaproteobacteria</taxon>
        <taxon>Rhodobacterales</taxon>
        <taxon>Roseobacteraceae</taxon>
        <taxon>Aliiruegeria</taxon>
    </lineage>
</organism>
<comment type="caution">
    <text evidence="4">The sequence shown here is derived from an EMBL/GenBank/DDBJ whole genome shotgun (WGS) entry which is preliminary data.</text>
</comment>
<dbReference type="RefSeq" id="WP_106208435.1">
    <property type="nucleotide sequence ID" value="NZ_PVTD01000021.1"/>
</dbReference>
<keyword evidence="5" id="KW-1185">Reference proteome</keyword>
<dbReference type="GO" id="GO:0008483">
    <property type="term" value="F:transaminase activity"/>
    <property type="evidence" value="ECO:0007669"/>
    <property type="project" value="UniProtKB-KW"/>
</dbReference>
<feature type="domain" description="SIS" evidence="3">
    <location>
        <begin position="31"/>
        <end position="172"/>
    </location>
</feature>
<dbReference type="EMBL" id="PVTD01000021">
    <property type="protein sequence ID" value="PRY19521.1"/>
    <property type="molecule type" value="Genomic_DNA"/>
</dbReference>
<proteinExistence type="predicted"/>
<dbReference type="InterPro" id="IPR035466">
    <property type="entry name" value="GlmS/AgaS_SIS"/>
</dbReference>
<dbReference type="InterPro" id="IPR035490">
    <property type="entry name" value="GlmS/FrlB_SIS"/>
</dbReference>
<dbReference type="Proteomes" id="UP000239480">
    <property type="component" value="Unassembled WGS sequence"/>
</dbReference>
<evidence type="ECO:0000256" key="2">
    <source>
        <dbReference type="ARBA" id="ARBA00022737"/>
    </source>
</evidence>
<dbReference type="OrthoDB" id="9779207at2"/>
<dbReference type="InterPro" id="IPR046348">
    <property type="entry name" value="SIS_dom_sf"/>
</dbReference>
<dbReference type="PROSITE" id="PS51464">
    <property type="entry name" value="SIS"/>
    <property type="match status" value="2"/>
</dbReference>
<name>A0A2T0REG2_9RHOB</name>
<reference evidence="4 5" key="1">
    <citation type="submission" date="2018-03" db="EMBL/GenBank/DDBJ databases">
        <title>Genomic Encyclopedia of Archaeal and Bacterial Type Strains, Phase II (KMG-II): from individual species to whole genera.</title>
        <authorList>
            <person name="Goeker M."/>
        </authorList>
    </citation>
    <scope>NUCLEOTIDE SEQUENCE [LARGE SCALE GENOMIC DNA]</scope>
    <source>
        <strain evidence="4 5">DSM 29328</strain>
    </source>
</reference>
<dbReference type="CDD" id="cd05009">
    <property type="entry name" value="SIS_GlmS_GlmD_2"/>
    <property type="match status" value="1"/>
</dbReference>
<dbReference type="Gene3D" id="3.40.50.10490">
    <property type="entry name" value="Glucose-6-phosphate isomerase like protein, domain 1"/>
    <property type="match status" value="2"/>
</dbReference>
<dbReference type="SUPFAM" id="SSF53697">
    <property type="entry name" value="SIS domain"/>
    <property type="match status" value="1"/>
</dbReference>
<protein>
    <submittedName>
        <fullName evidence="4">Glucosamine--fructose-6-phosphate aminotransferase (Isomerizing)</fullName>
    </submittedName>
</protein>
<dbReference type="GO" id="GO:0097367">
    <property type="term" value="F:carbohydrate derivative binding"/>
    <property type="evidence" value="ECO:0007669"/>
    <property type="project" value="InterPro"/>
</dbReference>
<keyword evidence="4" id="KW-0808">Transferase</keyword>
<dbReference type="GO" id="GO:1901135">
    <property type="term" value="P:carbohydrate derivative metabolic process"/>
    <property type="evidence" value="ECO:0007669"/>
    <property type="project" value="InterPro"/>
</dbReference>
<accession>A0A2T0REG2</accession>
<dbReference type="PANTHER" id="PTHR10937">
    <property type="entry name" value="GLUCOSAMINE--FRUCTOSE-6-PHOSPHATE AMINOTRANSFERASE, ISOMERIZING"/>
    <property type="match status" value="1"/>
</dbReference>
<evidence type="ECO:0000256" key="1">
    <source>
        <dbReference type="ARBA" id="ARBA00022576"/>
    </source>
</evidence>
<dbReference type="CDD" id="cd05008">
    <property type="entry name" value="SIS_GlmS_GlmD_1"/>
    <property type="match status" value="1"/>
</dbReference>
<feature type="domain" description="SIS" evidence="3">
    <location>
        <begin position="189"/>
        <end position="331"/>
    </location>
</feature>
<dbReference type="InterPro" id="IPR001347">
    <property type="entry name" value="SIS_dom"/>
</dbReference>
<dbReference type="PANTHER" id="PTHR10937:SF4">
    <property type="entry name" value="GLUCOSAMINE-6-PHOSPHATE DEAMINASE"/>
    <property type="match status" value="1"/>
</dbReference>
<evidence type="ECO:0000313" key="5">
    <source>
        <dbReference type="Proteomes" id="UP000239480"/>
    </source>
</evidence>
<dbReference type="Pfam" id="PF01380">
    <property type="entry name" value="SIS"/>
    <property type="match status" value="2"/>
</dbReference>